<evidence type="ECO:0000313" key="2">
    <source>
        <dbReference type="EMBL" id="KAF3845718.1"/>
    </source>
</evidence>
<name>A0A7J5YBK2_DISMA</name>
<dbReference type="Proteomes" id="UP000518266">
    <property type="component" value="Unassembled WGS sequence"/>
</dbReference>
<dbReference type="AlphaFoldDB" id="A0A7J5YBK2"/>
<feature type="compositionally biased region" description="Low complexity" evidence="1">
    <location>
        <begin position="75"/>
        <end position="85"/>
    </location>
</feature>
<comment type="caution">
    <text evidence="2">The sequence shown here is derived from an EMBL/GenBank/DDBJ whole genome shotgun (WGS) entry which is preliminary data.</text>
</comment>
<reference evidence="2 3" key="1">
    <citation type="submission" date="2020-03" db="EMBL/GenBank/DDBJ databases">
        <title>Dissostichus mawsoni Genome sequencing and assembly.</title>
        <authorList>
            <person name="Park H."/>
        </authorList>
    </citation>
    <scope>NUCLEOTIDE SEQUENCE [LARGE SCALE GENOMIC DNA]</scope>
    <source>
        <strain evidence="2">DM0001</strain>
        <tissue evidence="2">Muscle</tissue>
    </source>
</reference>
<proteinExistence type="predicted"/>
<dbReference type="EMBL" id="JAAKFY010000014">
    <property type="protein sequence ID" value="KAF3845718.1"/>
    <property type="molecule type" value="Genomic_DNA"/>
</dbReference>
<evidence type="ECO:0000256" key="1">
    <source>
        <dbReference type="SAM" id="MobiDB-lite"/>
    </source>
</evidence>
<feature type="compositionally biased region" description="Polar residues" evidence="1">
    <location>
        <begin position="94"/>
        <end position="109"/>
    </location>
</feature>
<accession>A0A7J5YBK2</accession>
<feature type="region of interest" description="Disordered" evidence="1">
    <location>
        <begin position="70"/>
        <end position="147"/>
    </location>
</feature>
<keyword evidence="3" id="KW-1185">Reference proteome</keyword>
<protein>
    <submittedName>
        <fullName evidence="2">Uncharacterized protein</fullName>
    </submittedName>
</protein>
<gene>
    <name evidence="2" type="ORF">F7725_002796</name>
</gene>
<evidence type="ECO:0000313" key="3">
    <source>
        <dbReference type="Proteomes" id="UP000518266"/>
    </source>
</evidence>
<organism evidence="2 3">
    <name type="scientific">Dissostichus mawsoni</name>
    <name type="common">Antarctic cod</name>
    <dbReference type="NCBI Taxonomy" id="36200"/>
    <lineage>
        <taxon>Eukaryota</taxon>
        <taxon>Metazoa</taxon>
        <taxon>Chordata</taxon>
        <taxon>Craniata</taxon>
        <taxon>Vertebrata</taxon>
        <taxon>Euteleostomi</taxon>
        <taxon>Actinopterygii</taxon>
        <taxon>Neopterygii</taxon>
        <taxon>Teleostei</taxon>
        <taxon>Neoteleostei</taxon>
        <taxon>Acanthomorphata</taxon>
        <taxon>Eupercaria</taxon>
        <taxon>Perciformes</taxon>
        <taxon>Notothenioidei</taxon>
        <taxon>Nototheniidae</taxon>
        <taxon>Dissostichus</taxon>
    </lineage>
</organism>
<sequence length="155" mass="16740">MARKQIKKMMNLWQTRGLIPADDQPGPTKAHSKAVTDYENGEYLRQQEAWIKAGRPSWYGPAQNAMNKAELCGTPSHPASACSVSAPPPRTPHSLLSSSRNASDFNRLSPTAPPPPIFPSPANKRSSANAPVSKGVDKHGRPILYQGGRMFLGPG</sequence>